<dbReference type="EMBL" id="AZGF01000032">
    <property type="protein sequence ID" value="KRM09945.1"/>
    <property type="molecule type" value="Genomic_DNA"/>
</dbReference>
<proteinExistence type="predicted"/>
<sequence>MSEKPKFGVGADASSNVNNVASEKSGRVTQESTGSASQKPSFGTGTSSVDDTDNTNRFGTGNETDSSQKNSSFLAGVLKLQTKQFWIAQYVISAIILLIFLSLDHQVLSSLIYVLNFILYPVTVTLFTEGARMLHIENGVTALFSGSQSPTQRSGAGLIIYWVIRVIVIAFSWGFSIILGIIGLIYMNHEAKKMGF</sequence>
<dbReference type="Proteomes" id="UP000051820">
    <property type="component" value="Unassembled WGS sequence"/>
</dbReference>
<feature type="transmembrane region" description="Helical" evidence="2">
    <location>
        <begin position="110"/>
        <end position="128"/>
    </location>
</feature>
<reference evidence="3 4" key="1">
    <citation type="journal article" date="2015" name="Genome Announc.">
        <title>Expanding the biotechnology potential of lactobacilli through comparative genomics of 213 strains and associated genera.</title>
        <authorList>
            <person name="Sun Z."/>
            <person name="Harris H.M."/>
            <person name="McCann A."/>
            <person name="Guo C."/>
            <person name="Argimon S."/>
            <person name="Zhang W."/>
            <person name="Yang X."/>
            <person name="Jeffery I.B."/>
            <person name="Cooney J.C."/>
            <person name="Kagawa T.F."/>
            <person name="Liu W."/>
            <person name="Song Y."/>
            <person name="Salvetti E."/>
            <person name="Wrobel A."/>
            <person name="Rasinkangas P."/>
            <person name="Parkhill J."/>
            <person name="Rea M.C."/>
            <person name="O'Sullivan O."/>
            <person name="Ritari J."/>
            <person name="Douillard F.P."/>
            <person name="Paul Ross R."/>
            <person name="Yang R."/>
            <person name="Briner A.E."/>
            <person name="Felis G.E."/>
            <person name="de Vos W.M."/>
            <person name="Barrangou R."/>
            <person name="Klaenhammer T.R."/>
            <person name="Caufield P.W."/>
            <person name="Cui Y."/>
            <person name="Zhang H."/>
            <person name="O'Toole P.W."/>
        </authorList>
    </citation>
    <scope>NUCLEOTIDE SEQUENCE [LARGE SCALE GENOMIC DNA]</scope>
    <source>
        <strain evidence="3 4">DSM 5007</strain>
    </source>
</reference>
<feature type="transmembrane region" description="Helical" evidence="2">
    <location>
        <begin position="159"/>
        <end position="186"/>
    </location>
</feature>
<evidence type="ECO:0000313" key="3">
    <source>
        <dbReference type="EMBL" id="KRM09945.1"/>
    </source>
</evidence>
<dbReference type="RefSeq" id="WP_010622595.1">
    <property type="nucleotide sequence ID" value="NZ_AZGF01000032.1"/>
</dbReference>
<gene>
    <name evidence="3" type="ORF">FD16_GL001485</name>
</gene>
<name>A0A0R1W321_9LACO</name>
<dbReference type="STRING" id="1423807.FD16_GL001485"/>
<feature type="transmembrane region" description="Helical" evidence="2">
    <location>
        <begin position="85"/>
        <end position="103"/>
    </location>
</feature>
<feature type="region of interest" description="Disordered" evidence="1">
    <location>
        <begin position="1"/>
        <end position="69"/>
    </location>
</feature>
<dbReference type="AlphaFoldDB" id="A0A0R1W321"/>
<evidence type="ECO:0000256" key="1">
    <source>
        <dbReference type="SAM" id="MobiDB-lite"/>
    </source>
</evidence>
<comment type="caution">
    <text evidence="3">The sequence shown here is derived from an EMBL/GenBank/DDBJ whole genome shotgun (WGS) entry which is preliminary data.</text>
</comment>
<feature type="compositionally biased region" description="Polar residues" evidence="1">
    <location>
        <begin position="13"/>
        <end position="69"/>
    </location>
</feature>
<evidence type="ECO:0000313" key="4">
    <source>
        <dbReference type="Proteomes" id="UP000051820"/>
    </source>
</evidence>
<keyword evidence="2" id="KW-0812">Transmembrane</keyword>
<organism evidence="3 4">
    <name type="scientific">Paucilactobacillus suebicus DSM 5007 = KCTC 3549</name>
    <dbReference type="NCBI Taxonomy" id="1423807"/>
    <lineage>
        <taxon>Bacteria</taxon>
        <taxon>Bacillati</taxon>
        <taxon>Bacillota</taxon>
        <taxon>Bacilli</taxon>
        <taxon>Lactobacillales</taxon>
        <taxon>Lactobacillaceae</taxon>
        <taxon>Paucilactobacillus</taxon>
    </lineage>
</organism>
<dbReference type="PATRIC" id="fig|1423807.3.peg.1520"/>
<evidence type="ECO:0000256" key="2">
    <source>
        <dbReference type="SAM" id="Phobius"/>
    </source>
</evidence>
<accession>A0A0R1W321</accession>
<keyword evidence="4" id="KW-1185">Reference proteome</keyword>
<keyword evidence="2" id="KW-0472">Membrane</keyword>
<dbReference type="eggNOG" id="ENOG5030AW5">
    <property type="taxonomic scope" value="Bacteria"/>
</dbReference>
<keyword evidence="2" id="KW-1133">Transmembrane helix</keyword>
<protein>
    <submittedName>
        <fullName evidence="3">Uncharacterized protein</fullName>
    </submittedName>
</protein>